<accession>A0ABV4NMA8</accession>
<dbReference type="InterPro" id="IPR036259">
    <property type="entry name" value="MFS_trans_sf"/>
</dbReference>
<dbReference type="SUPFAM" id="SSF103473">
    <property type="entry name" value="MFS general substrate transporter"/>
    <property type="match status" value="1"/>
</dbReference>
<evidence type="ECO:0000313" key="3">
    <source>
        <dbReference type="Proteomes" id="UP001569414"/>
    </source>
</evidence>
<dbReference type="Proteomes" id="UP001569414">
    <property type="component" value="Unassembled WGS sequence"/>
</dbReference>
<dbReference type="RefSeq" id="WP_371843122.1">
    <property type="nucleotide sequence ID" value="NZ_JBGMEL010000005.1"/>
</dbReference>
<sequence length="158" mass="17327">MAESEANALIKASPPTPKLSTPWNPLAHTMRVMYSVWQTPSVFYYMIAISWFWLISAAFLTQIPNFNHDVLGSSGEVVTLLLCSFTVGTALGSLLCKWLSRGRIEPGLVPLGAIGITCAGLALGFSSNHFRTLSNTGLIPFFNSPRSYFNLLYMALFS</sequence>
<proteinExistence type="predicted"/>
<keyword evidence="1" id="KW-1133">Transmembrane helix</keyword>
<reference evidence="2 3" key="1">
    <citation type="submission" date="2024-08" db="EMBL/GenBank/DDBJ databases">
        <authorList>
            <person name="Ishaq N."/>
        </authorList>
    </citation>
    <scope>NUCLEOTIDE SEQUENCE [LARGE SCALE GENOMIC DNA]</scope>
    <source>
        <strain evidence="2 3">JCM 30400</strain>
    </source>
</reference>
<name>A0ABV4NMA8_9GAMM</name>
<organism evidence="2 3">
    <name type="scientific">Microbulbifer echini</name>
    <dbReference type="NCBI Taxonomy" id="1529067"/>
    <lineage>
        <taxon>Bacteria</taxon>
        <taxon>Pseudomonadati</taxon>
        <taxon>Pseudomonadota</taxon>
        <taxon>Gammaproteobacteria</taxon>
        <taxon>Cellvibrionales</taxon>
        <taxon>Microbulbiferaceae</taxon>
        <taxon>Microbulbifer</taxon>
    </lineage>
</organism>
<evidence type="ECO:0000313" key="2">
    <source>
        <dbReference type="EMBL" id="MFA0790334.1"/>
    </source>
</evidence>
<dbReference type="EMBL" id="JBGMEL010000005">
    <property type="protein sequence ID" value="MFA0790334.1"/>
    <property type="molecule type" value="Genomic_DNA"/>
</dbReference>
<keyword evidence="3" id="KW-1185">Reference proteome</keyword>
<keyword evidence="1" id="KW-0472">Membrane</keyword>
<dbReference type="Gene3D" id="1.20.1250.20">
    <property type="entry name" value="MFS general substrate transporter like domains"/>
    <property type="match status" value="1"/>
</dbReference>
<evidence type="ECO:0000256" key="1">
    <source>
        <dbReference type="SAM" id="Phobius"/>
    </source>
</evidence>
<comment type="caution">
    <text evidence="2">The sequence shown here is derived from an EMBL/GenBank/DDBJ whole genome shotgun (WGS) entry which is preliminary data.</text>
</comment>
<feature type="transmembrane region" description="Helical" evidence="1">
    <location>
        <begin position="42"/>
        <end position="65"/>
    </location>
</feature>
<evidence type="ECO:0008006" key="4">
    <source>
        <dbReference type="Google" id="ProtNLM"/>
    </source>
</evidence>
<feature type="transmembrane region" description="Helical" evidence="1">
    <location>
        <begin position="77"/>
        <end position="96"/>
    </location>
</feature>
<gene>
    <name evidence="2" type="ORF">ACCI51_07230</name>
</gene>
<protein>
    <recommendedName>
        <fullName evidence="4">MFS transporter</fullName>
    </recommendedName>
</protein>
<keyword evidence="1" id="KW-0812">Transmembrane</keyword>
<feature type="transmembrane region" description="Helical" evidence="1">
    <location>
        <begin position="108"/>
        <end position="126"/>
    </location>
</feature>